<accession>A0A5C0SB48</accession>
<dbReference type="RefSeq" id="WP_148808980.1">
    <property type="nucleotide sequence ID" value="NZ_CP042243.1"/>
</dbReference>
<organism evidence="1 2">
    <name type="scientific">Crassaminicella thermophila</name>
    <dbReference type="NCBI Taxonomy" id="2599308"/>
    <lineage>
        <taxon>Bacteria</taxon>
        <taxon>Bacillati</taxon>
        <taxon>Bacillota</taxon>
        <taxon>Clostridia</taxon>
        <taxon>Eubacteriales</taxon>
        <taxon>Clostridiaceae</taxon>
        <taxon>Crassaminicella</taxon>
    </lineage>
</organism>
<dbReference type="AlphaFoldDB" id="A0A5C0SB48"/>
<gene>
    <name evidence="1" type="ORF">FQB35_05275</name>
</gene>
<reference evidence="1 2" key="1">
    <citation type="submission" date="2019-07" db="EMBL/GenBank/DDBJ databases">
        <title>Complete genome of Crassaminicella thermophila SY095.</title>
        <authorList>
            <person name="Li X."/>
        </authorList>
    </citation>
    <scope>NUCLEOTIDE SEQUENCE [LARGE SCALE GENOMIC DNA]</scope>
    <source>
        <strain evidence="1 2">SY095</strain>
    </source>
</reference>
<dbReference type="Proteomes" id="UP000324646">
    <property type="component" value="Chromosome"/>
</dbReference>
<proteinExistence type="predicted"/>
<evidence type="ECO:0000313" key="1">
    <source>
        <dbReference type="EMBL" id="QEK11825.1"/>
    </source>
</evidence>
<dbReference type="InterPro" id="IPR004027">
    <property type="entry name" value="SEC_C_motif"/>
</dbReference>
<dbReference type="SUPFAM" id="SSF103642">
    <property type="entry name" value="Sec-C motif"/>
    <property type="match status" value="1"/>
</dbReference>
<dbReference type="EMBL" id="CP042243">
    <property type="protein sequence ID" value="QEK11825.1"/>
    <property type="molecule type" value="Genomic_DNA"/>
</dbReference>
<dbReference type="KEGG" id="crs:FQB35_05275"/>
<sequence length="165" mass="19399">MSLYENWKKIAYEHETQQSFDKFWNEYADTEKKIYEDVLENHTKAFEGVVKELAQKYDTSNEYFIGFLDGINDSLKNALDVETITEDSAVNLEIDFEKLYYNMLEAKADYLYNLPQWEKILDKEKRKEITKAQRSAKTVVKENKIGRNELCPCGSGKKYKKCCGK</sequence>
<dbReference type="NCBIfam" id="NF004088">
    <property type="entry name" value="PRK05590.1"/>
    <property type="match status" value="1"/>
</dbReference>
<dbReference type="Pfam" id="PF02810">
    <property type="entry name" value="SEC-C"/>
    <property type="match status" value="1"/>
</dbReference>
<dbReference type="PANTHER" id="PTHR33747:SF1">
    <property type="entry name" value="ADENYLATE CYCLASE-ASSOCIATED CAP C-TERMINAL DOMAIN-CONTAINING PROTEIN"/>
    <property type="match status" value="1"/>
</dbReference>
<keyword evidence="2" id="KW-1185">Reference proteome</keyword>
<dbReference type="PANTHER" id="PTHR33747">
    <property type="entry name" value="UPF0225 PROTEIN SCO1677"/>
    <property type="match status" value="1"/>
</dbReference>
<evidence type="ECO:0000313" key="2">
    <source>
        <dbReference type="Proteomes" id="UP000324646"/>
    </source>
</evidence>
<evidence type="ECO:0008006" key="3">
    <source>
        <dbReference type="Google" id="ProtNLM"/>
    </source>
</evidence>
<name>A0A5C0SB48_CRATE</name>
<dbReference type="OrthoDB" id="5872at2"/>
<dbReference type="Gene3D" id="3.10.450.50">
    <property type="match status" value="1"/>
</dbReference>
<protein>
    <recommendedName>
        <fullName evidence="3">SEC-C motif-containing protein</fullName>
    </recommendedName>
</protein>